<dbReference type="EMBL" id="HBNR01078093">
    <property type="protein sequence ID" value="CAE4654615.1"/>
    <property type="molecule type" value="Transcribed_RNA"/>
</dbReference>
<sequence length="127" mass="14367">MAQAAAPRDVTPAAAIGAIALLVFVEPVLAKELKDKQDLERARALEERCEHQMRLVARHEQGVAVDLQRREREEEQRAERQQRVIAAKEKDRYATRASSPSTCSVTRCMRLSATSTARSSSEPRRRR</sequence>
<feature type="compositionally biased region" description="Basic and acidic residues" evidence="1">
    <location>
        <begin position="69"/>
        <end position="94"/>
    </location>
</feature>
<proteinExistence type="predicted"/>
<gene>
    <name evidence="2" type="ORF">AMON00008_LOCUS55615</name>
</gene>
<accession>A0A7S4STC9</accession>
<feature type="region of interest" description="Disordered" evidence="1">
    <location>
        <begin position="69"/>
        <end position="100"/>
    </location>
</feature>
<protein>
    <submittedName>
        <fullName evidence="2">Uncharacterized protein</fullName>
    </submittedName>
</protein>
<name>A0A7S4STC9_9DINO</name>
<dbReference type="AlphaFoldDB" id="A0A7S4STC9"/>
<reference evidence="2" key="1">
    <citation type="submission" date="2021-01" db="EMBL/GenBank/DDBJ databases">
        <authorList>
            <person name="Corre E."/>
            <person name="Pelletier E."/>
            <person name="Niang G."/>
            <person name="Scheremetjew M."/>
            <person name="Finn R."/>
            <person name="Kale V."/>
            <person name="Holt S."/>
            <person name="Cochrane G."/>
            <person name="Meng A."/>
            <person name="Brown T."/>
            <person name="Cohen L."/>
        </authorList>
    </citation>
    <scope>NUCLEOTIDE SEQUENCE</scope>
    <source>
        <strain evidence="2">CCMP3105</strain>
    </source>
</reference>
<evidence type="ECO:0000256" key="1">
    <source>
        <dbReference type="SAM" id="MobiDB-lite"/>
    </source>
</evidence>
<organism evidence="2">
    <name type="scientific">Alexandrium monilatum</name>
    <dbReference type="NCBI Taxonomy" id="311494"/>
    <lineage>
        <taxon>Eukaryota</taxon>
        <taxon>Sar</taxon>
        <taxon>Alveolata</taxon>
        <taxon>Dinophyceae</taxon>
        <taxon>Gonyaulacales</taxon>
        <taxon>Pyrocystaceae</taxon>
        <taxon>Alexandrium</taxon>
    </lineage>
</organism>
<evidence type="ECO:0000313" key="2">
    <source>
        <dbReference type="EMBL" id="CAE4654615.1"/>
    </source>
</evidence>